<name>A0A852W1A7_PSEA5</name>
<evidence type="ECO:0000313" key="1">
    <source>
        <dbReference type="EMBL" id="NYG02150.1"/>
    </source>
</evidence>
<proteinExistence type="predicted"/>
<accession>A0A852W1A7</accession>
<dbReference type="Proteomes" id="UP000549695">
    <property type="component" value="Unassembled WGS sequence"/>
</dbReference>
<dbReference type="EMBL" id="JACCCZ010000001">
    <property type="protein sequence ID" value="NYG02150.1"/>
    <property type="molecule type" value="Genomic_DNA"/>
</dbReference>
<evidence type="ECO:0000313" key="2">
    <source>
        <dbReference type="Proteomes" id="UP000549695"/>
    </source>
</evidence>
<reference evidence="1 2" key="1">
    <citation type="submission" date="2020-07" db="EMBL/GenBank/DDBJ databases">
        <title>Sequencing the genomes of 1000 actinobacteria strains.</title>
        <authorList>
            <person name="Klenk H.-P."/>
        </authorList>
    </citation>
    <scope>NUCLEOTIDE SEQUENCE [LARGE SCALE GENOMIC DNA]</scope>
    <source>
        <strain evidence="1 2">DSM 44749</strain>
    </source>
</reference>
<organism evidence="1 2">
    <name type="scientific">Pseudonocardia alni</name>
    <name type="common">Amycolata alni</name>
    <dbReference type="NCBI Taxonomy" id="33907"/>
    <lineage>
        <taxon>Bacteria</taxon>
        <taxon>Bacillati</taxon>
        <taxon>Actinomycetota</taxon>
        <taxon>Actinomycetes</taxon>
        <taxon>Pseudonocardiales</taxon>
        <taxon>Pseudonocardiaceae</taxon>
        <taxon>Pseudonocardia</taxon>
    </lineage>
</organism>
<protein>
    <submittedName>
        <fullName evidence="1">Uncharacterized protein</fullName>
    </submittedName>
</protein>
<keyword evidence="2" id="KW-1185">Reference proteome</keyword>
<sequence length="32" mass="3294">MIAAGGLLQRSRAVVFPLSVTVLGQDAESLHG</sequence>
<comment type="caution">
    <text evidence="1">The sequence shown here is derived from an EMBL/GenBank/DDBJ whole genome shotgun (WGS) entry which is preliminary data.</text>
</comment>
<dbReference type="AlphaFoldDB" id="A0A852W1A7"/>
<gene>
    <name evidence="1" type="ORF">HDA37_002435</name>
</gene>